<reference evidence="3" key="1">
    <citation type="journal article" date="2019" name="Int. J. Syst. Evol. Microbiol.">
        <title>The Global Catalogue of Microorganisms (GCM) 10K type strain sequencing project: providing services to taxonomists for standard genome sequencing and annotation.</title>
        <authorList>
            <consortium name="The Broad Institute Genomics Platform"/>
            <consortium name="The Broad Institute Genome Sequencing Center for Infectious Disease"/>
            <person name="Wu L."/>
            <person name="Ma J."/>
        </authorList>
    </citation>
    <scope>NUCLEOTIDE SEQUENCE [LARGE SCALE GENOMIC DNA]</scope>
    <source>
        <strain evidence="3">KCTC 42805</strain>
    </source>
</reference>
<dbReference type="Gene3D" id="2.160.20.10">
    <property type="entry name" value="Single-stranded right-handed beta-helix, Pectin lyase-like"/>
    <property type="match status" value="1"/>
</dbReference>
<evidence type="ECO:0000259" key="1">
    <source>
        <dbReference type="Pfam" id="PF13229"/>
    </source>
</evidence>
<protein>
    <submittedName>
        <fullName evidence="2">Right-handed parallel beta-helix repeat-containing protein</fullName>
    </submittedName>
</protein>
<dbReference type="InterPro" id="IPR013783">
    <property type="entry name" value="Ig-like_fold"/>
</dbReference>
<proteinExistence type="predicted"/>
<dbReference type="InterPro" id="IPR039448">
    <property type="entry name" value="Beta_helix"/>
</dbReference>
<dbReference type="Proteomes" id="UP001597469">
    <property type="component" value="Unassembled WGS sequence"/>
</dbReference>
<comment type="caution">
    <text evidence="2">The sequence shown here is derived from an EMBL/GenBank/DDBJ whole genome shotgun (WGS) entry which is preliminary data.</text>
</comment>
<dbReference type="EMBL" id="JBHULN010000013">
    <property type="protein sequence ID" value="MFD2572811.1"/>
    <property type="molecule type" value="Genomic_DNA"/>
</dbReference>
<evidence type="ECO:0000313" key="2">
    <source>
        <dbReference type="EMBL" id="MFD2572811.1"/>
    </source>
</evidence>
<keyword evidence="3" id="KW-1185">Reference proteome</keyword>
<gene>
    <name evidence="2" type="ORF">ACFSUS_19375</name>
</gene>
<sequence>MNSIFSFLPDPTTPRTAKRVATVTNRLVVLLFSLAFLTTSCKKETEVTPNNTLTAAAGADQAVQVGQVVTLDGSASTDSQSKPFTFQWVMTRKPAKSTVALTNATAAKPAFTPDEVGEYEFELTVSNANGRSTDKVLITASVAEPLAITQNITVKTVLNDRVTNPNLPDYIVTKSIALTSELTINPGVVIAFERDTRFDINSDAVIVAKGEADKKIRFVGVQKTKGYWVGIMVYSGSNANVFENIELLHAGSRVLLSGVKAGMGMFGGGKAQLAIRNSQFSENDGYGLFVQDGAILREFATNSFKNNTDAGILLDAVNVVKLDATSAFTGGNGRNVVEVSSSALKEGKEDEIIWPGFADKTPYRLNGDLSVDTGWKLNPGVTVEVSRDAAIRINGAGYLSAKGTPTEKITITGAARTAGYWRGLICYSTSTQNVIENAEVSYAGSNALVSGKKTNIAVHGAKAAMSIKNTKISGSAGHGIYVAYNCILNADAATANTFEANGAANIMIDK</sequence>
<dbReference type="RefSeq" id="WP_381525403.1">
    <property type="nucleotide sequence ID" value="NZ_JBHULN010000013.1"/>
</dbReference>
<organism evidence="2 3">
    <name type="scientific">Spirosoma soli</name>
    <dbReference type="NCBI Taxonomy" id="1770529"/>
    <lineage>
        <taxon>Bacteria</taxon>
        <taxon>Pseudomonadati</taxon>
        <taxon>Bacteroidota</taxon>
        <taxon>Cytophagia</taxon>
        <taxon>Cytophagales</taxon>
        <taxon>Cytophagaceae</taxon>
        <taxon>Spirosoma</taxon>
    </lineage>
</organism>
<dbReference type="InterPro" id="IPR011050">
    <property type="entry name" value="Pectin_lyase_fold/virulence"/>
</dbReference>
<dbReference type="SUPFAM" id="SSF49299">
    <property type="entry name" value="PKD domain"/>
    <property type="match status" value="1"/>
</dbReference>
<dbReference type="SUPFAM" id="SSF51126">
    <property type="entry name" value="Pectin lyase-like"/>
    <property type="match status" value="1"/>
</dbReference>
<accession>A0ABW5M9M1</accession>
<dbReference type="InterPro" id="IPR035986">
    <property type="entry name" value="PKD_dom_sf"/>
</dbReference>
<evidence type="ECO:0000313" key="3">
    <source>
        <dbReference type="Proteomes" id="UP001597469"/>
    </source>
</evidence>
<dbReference type="Pfam" id="PF22352">
    <property type="entry name" value="K319L-like_PKD"/>
    <property type="match status" value="1"/>
</dbReference>
<dbReference type="Gene3D" id="2.60.40.10">
    <property type="entry name" value="Immunoglobulins"/>
    <property type="match status" value="1"/>
</dbReference>
<name>A0ABW5M9M1_9BACT</name>
<dbReference type="Pfam" id="PF13229">
    <property type="entry name" value="Beta_helix"/>
    <property type="match status" value="1"/>
</dbReference>
<dbReference type="InterPro" id="IPR012334">
    <property type="entry name" value="Pectin_lyas_fold"/>
</dbReference>
<feature type="domain" description="Right handed beta helix" evidence="1">
    <location>
        <begin position="214"/>
        <end position="314"/>
    </location>
</feature>